<dbReference type="PANTHER" id="PTHR12143">
    <property type="entry name" value="PEPTIDE N-GLYCANASE PNGASE -RELATED"/>
    <property type="match status" value="1"/>
</dbReference>
<dbReference type="Proteomes" id="UP000324241">
    <property type="component" value="Unassembled WGS sequence"/>
</dbReference>
<dbReference type="OrthoDB" id="449263at2759"/>
<dbReference type="VEuPathDB" id="FungiDB:EYZ11_004324"/>
<dbReference type="InterPro" id="IPR012939">
    <property type="entry name" value="Glyco_hydro_92"/>
</dbReference>
<dbReference type="Pfam" id="PF17678">
    <property type="entry name" value="Glyco_hydro_92N"/>
    <property type="match status" value="1"/>
</dbReference>
<feature type="signal peptide" evidence="1">
    <location>
        <begin position="1"/>
        <end position="26"/>
    </location>
</feature>
<comment type="caution">
    <text evidence="5">The sequence shown here is derived from an EMBL/GenBank/DDBJ whole genome shotgun (WGS) entry which is preliminary data.</text>
</comment>
<dbReference type="PANTHER" id="PTHR12143:SF42">
    <property type="entry name" value="PUTATIVE SUBFAMILY (AFU_ORTHOLOGUE AFUA_6G13760)-RELATED"/>
    <property type="match status" value="1"/>
</dbReference>
<dbReference type="GeneID" id="54324984"/>
<dbReference type="InterPro" id="IPR014718">
    <property type="entry name" value="GH-type_carb-bd"/>
</dbReference>
<organism evidence="5 6">
    <name type="scientific">Aspergillus tanneri</name>
    <dbReference type="NCBI Taxonomy" id="1220188"/>
    <lineage>
        <taxon>Eukaryota</taxon>
        <taxon>Fungi</taxon>
        <taxon>Dikarya</taxon>
        <taxon>Ascomycota</taxon>
        <taxon>Pezizomycotina</taxon>
        <taxon>Eurotiomycetes</taxon>
        <taxon>Eurotiomycetidae</taxon>
        <taxon>Eurotiales</taxon>
        <taxon>Aspergillaceae</taxon>
        <taxon>Aspergillus</taxon>
        <taxon>Aspergillus subgen. Circumdati</taxon>
    </lineage>
</organism>
<dbReference type="EMBL" id="QUQM01000001">
    <property type="protein sequence ID" value="KAA8649611.1"/>
    <property type="molecule type" value="Genomic_DNA"/>
</dbReference>
<dbReference type="Gene3D" id="1.20.1610.10">
    <property type="entry name" value="alpha-1,2-mannosidases domains"/>
    <property type="match status" value="1"/>
</dbReference>
<reference evidence="5 6" key="1">
    <citation type="submission" date="2019-08" db="EMBL/GenBank/DDBJ databases">
        <title>The genome sequence of a newly discovered highly antifungal drug resistant Aspergillus species, Aspergillus tanneri NIH 1004.</title>
        <authorList>
            <person name="Mounaud S."/>
            <person name="Singh I."/>
            <person name="Joardar V."/>
            <person name="Pakala S."/>
            <person name="Pakala S."/>
            <person name="Venepally P."/>
            <person name="Chung J.K."/>
            <person name="Losada L."/>
            <person name="Nierman W.C."/>
        </authorList>
    </citation>
    <scope>NUCLEOTIDE SEQUENCE [LARGE SCALE GENOMIC DNA]</scope>
    <source>
        <strain evidence="5 6">NIH1004</strain>
    </source>
</reference>
<dbReference type="GO" id="GO:0030246">
    <property type="term" value="F:carbohydrate binding"/>
    <property type="evidence" value="ECO:0007669"/>
    <property type="project" value="InterPro"/>
</dbReference>
<dbReference type="GO" id="GO:0005829">
    <property type="term" value="C:cytosol"/>
    <property type="evidence" value="ECO:0007669"/>
    <property type="project" value="TreeGrafter"/>
</dbReference>
<dbReference type="Gene3D" id="2.70.98.10">
    <property type="match status" value="1"/>
</dbReference>
<keyword evidence="1" id="KW-0732">Signal</keyword>
<dbReference type="InterPro" id="IPR008928">
    <property type="entry name" value="6-hairpin_glycosidase_sf"/>
</dbReference>
<name>A0A5M9MR69_9EURO</name>
<feature type="domain" description="AB hydrolase-1" evidence="3">
    <location>
        <begin position="925"/>
        <end position="1101"/>
    </location>
</feature>
<evidence type="ECO:0000313" key="5">
    <source>
        <dbReference type="EMBL" id="KAA8649611.1"/>
    </source>
</evidence>
<proteinExistence type="predicted"/>
<dbReference type="InterPro" id="IPR005887">
    <property type="entry name" value="GH92_a_mannosidase_put"/>
</dbReference>
<dbReference type="Pfam" id="PF07971">
    <property type="entry name" value="Glyco_hydro_92"/>
    <property type="match status" value="1"/>
</dbReference>
<dbReference type="GO" id="GO:0005975">
    <property type="term" value="P:carbohydrate metabolic process"/>
    <property type="evidence" value="ECO:0007669"/>
    <property type="project" value="InterPro"/>
</dbReference>
<dbReference type="NCBIfam" id="TIGR01180">
    <property type="entry name" value="aman2_put"/>
    <property type="match status" value="1"/>
</dbReference>
<dbReference type="FunFam" id="2.70.98.10:FF:000010">
    <property type="entry name" value="Alpha-1,2-mannosidase family protein"/>
    <property type="match status" value="1"/>
</dbReference>
<dbReference type="InterPro" id="IPR000073">
    <property type="entry name" value="AB_hydrolase_1"/>
</dbReference>
<dbReference type="AlphaFoldDB" id="A0A5M9MR69"/>
<feature type="chain" id="PRO_5024427972" description="Alpha-1,2-mannosidase" evidence="1">
    <location>
        <begin position="27"/>
        <end position="1147"/>
    </location>
</feature>
<evidence type="ECO:0000259" key="3">
    <source>
        <dbReference type="Pfam" id="PF12697"/>
    </source>
</evidence>
<dbReference type="FunFam" id="1.20.1610.10:FF:000002">
    <property type="entry name" value="Alpha-1,2-mannosidase family protein"/>
    <property type="match status" value="1"/>
</dbReference>
<dbReference type="VEuPathDB" id="FungiDB:EYZ11_005612"/>
<dbReference type="Gene3D" id="3.40.50.1820">
    <property type="entry name" value="alpha/beta hydrolase"/>
    <property type="match status" value="1"/>
</dbReference>
<accession>A0A5M9MR69</accession>
<sequence>MALHAHYMKLVGKLTICVLLPYVVCAEDSDGHKRDILDYVDPLIGTANGGHSFAGATLPFGMAKAVADTQGENQGGFSYDTTMVTGFSHMHDSGTGGSPSLGNFPIFVHPNCPQDDLSNCKWQQSSRATVWRKDSVKARPGYFSIQLENGVSAEMTTTNRSALYRFSFGDVSEPLNPVVLVDLMDLPQSRSKGMASVDPSTGRLTGNGTFNPSFGLGSYELHFCADVKGPKIRDTGSWKNNDVDPDQSFISVESSTASSASAGTFVRLHAPTAHSTIMARVGVSFISVEQACENAEREQPHFDFAGTVSAAEKAWREKLGVIRVNADGVSTDLQKVFWSGIYRTMISPQDYTGENPLWESDEPYYDSYYCIWDSYRGVHQLLTLMDPLSQSLMMRSLVDIYRHEGYLPDCRMSLCKGYTQGGSNADVLITEAYLKKVADIDWDTAYEAVIKDAEIEPPNWDVEGRGGLRSWKKLGYIPKDDVDTDGTGLHTRSVSRTLEYAYNDFCIAELAHLLDRQDDYEKYTKRASNWKNVFKEDQKSYIKGVDTNFTGFVQPRLPDGTWAYQDPIFCSPLMNFDSCYLNANGHETYEGSCWLYTFYVPQDMAALITQLGGPKSFTERLSYLHESGILYVGDEQAFLTVFQYHYAGRPALSTKRAHYYIPSQFNTSVSGIPGNDDGGAMGSFAALSMMGLFPVHGQDVYLISPPFFKEFSIRNRDTGKVATVRNINFDPSYKSIYIQSAKRDGNLLRYSQSYVPSNRIRSSVLEQKTYILRPHHAIQTGHHQRPRTFTTAAISPVFVPPLIFIGLLVSLWAWKCFWIVLLQDKLLYISWLPPFARSERIADYENECRPVQWTEKQIRSLDGTKLAVCEGRIPVAQKQDPSNIHDQGVGAASRRKTVVICYFQGNGGSTPLRLPLLSTILRSVASSSPDGINYVVVALSYRGYWTSSGRATQSGIELDAQAFLDWVSKTYTTLDTDLQIILWGHSLGSAIASTAVATYLSRLESGQSPSTAAGSPVPITGLIMEAPTSSTKDMLISLYPQKWLPYRYLWPFLWNNWNSSIAMERMARYREIPSSVSLPPILLLCAEKDEVIPAHAADQLEGDGRRLGLDIRRKDVSGAMHTEAPLKIEGRKEMAKFIIQHSSGGTK</sequence>
<evidence type="ECO:0008006" key="7">
    <source>
        <dbReference type="Google" id="ProtNLM"/>
    </source>
</evidence>
<dbReference type="GO" id="GO:0006516">
    <property type="term" value="P:glycoprotein catabolic process"/>
    <property type="evidence" value="ECO:0007669"/>
    <property type="project" value="TreeGrafter"/>
</dbReference>
<dbReference type="Gene3D" id="3.30.2080.10">
    <property type="entry name" value="GH92 mannosidase domain"/>
    <property type="match status" value="1"/>
</dbReference>
<protein>
    <recommendedName>
        <fullName evidence="7">Alpha-1,2-mannosidase</fullName>
    </recommendedName>
</protein>
<dbReference type="SUPFAM" id="SSF48208">
    <property type="entry name" value="Six-hairpin glycosidases"/>
    <property type="match status" value="1"/>
</dbReference>
<dbReference type="SUPFAM" id="SSF53474">
    <property type="entry name" value="alpha/beta-Hydrolases"/>
    <property type="match status" value="1"/>
</dbReference>
<dbReference type="GO" id="GO:0005634">
    <property type="term" value="C:nucleus"/>
    <property type="evidence" value="ECO:0007669"/>
    <property type="project" value="TreeGrafter"/>
</dbReference>
<evidence type="ECO:0000259" key="4">
    <source>
        <dbReference type="Pfam" id="PF17678"/>
    </source>
</evidence>
<evidence type="ECO:0000256" key="1">
    <source>
        <dbReference type="SAM" id="SignalP"/>
    </source>
</evidence>
<dbReference type="Pfam" id="PF12697">
    <property type="entry name" value="Abhydrolase_6"/>
    <property type="match status" value="1"/>
</dbReference>
<dbReference type="Gene3D" id="1.20.1050.60">
    <property type="entry name" value="alpha-1,2-mannosidase"/>
    <property type="match status" value="1"/>
</dbReference>
<feature type="domain" description="Glycosyl hydrolase family 92" evidence="2">
    <location>
        <begin position="290"/>
        <end position="749"/>
    </location>
</feature>
<evidence type="ECO:0000259" key="2">
    <source>
        <dbReference type="Pfam" id="PF07971"/>
    </source>
</evidence>
<feature type="domain" description="Glycosyl hydrolase family 92 N-terminal" evidence="4">
    <location>
        <begin position="39"/>
        <end position="284"/>
    </location>
</feature>
<dbReference type="RefSeq" id="XP_033428972.1">
    <property type="nucleotide sequence ID" value="XM_033566977.1"/>
</dbReference>
<dbReference type="InterPro" id="IPR050883">
    <property type="entry name" value="PNGase"/>
</dbReference>
<evidence type="ECO:0000313" key="6">
    <source>
        <dbReference type="Proteomes" id="UP000324241"/>
    </source>
</evidence>
<dbReference type="InterPro" id="IPR041371">
    <property type="entry name" value="GH92_N"/>
</dbReference>
<dbReference type="InterPro" id="IPR029058">
    <property type="entry name" value="AB_hydrolase_fold"/>
</dbReference>
<gene>
    <name evidence="5" type="ORF">ATNIH1004_002282</name>
</gene>
<dbReference type="FunFam" id="1.20.1050.60:FF:000002">
    <property type="entry name" value="Glycosyl hydrolase family 92"/>
    <property type="match status" value="1"/>
</dbReference>
<dbReference type="GO" id="GO:0000224">
    <property type="term" value="F:peptide-N4-(N-acetyl-beta-glucosaminyl)asparagine amidase activity"/>
    <property type="evidence" value="ECO:0007669"/>
    <property type="project" value="TreeGrafter"/>
</dbReference>